<dbReference type="InParanoid" id="A0A2P5FEU1"/>
<dbReference type="EMBL" id="JXTC01000039">
    <property type="protein sequence ID" value="PON96313.1"/>
    <property type="molecule type" value="Genomic_DNA"/>
</dbReference>
<evidence type="ECO:0000313" key="2">
    <source>
        <dbReference type="Proteomes" id="UP000237000"/>
    </source>
</evidence>
<comment type="caution">
    <text evidence="1">The sequence shown here is derived from an EMBL/GenBank/DDBJ whole genome shotgun (WGS) entry which is preliminary data.</text>
</comment>
<gene>
    <name evidence="1" type="ORF">TorRG33x02_079020</name>
</gene>
<accession>A0A2P5FEU1</accession>
<dbReference type="Proteomes" id="UP000237000">
    <property type="component" value="Unassembled WGS sequence"/>
</dbReference>
<name>A0A2P5FEU1_TREOI</name>
<reference evidence="2" key="1">
    <citation type="submission" date="2016-06" db="EMBL/GenBank/DDBJ databases">
        <title>Parallel loss of symbiosis genes in relatives of nitrogen-fixing non-legume Parasponia.</title>
        <authorList>
            <person name="Van Velzen R."/>
            <person name="Holmer R."/>
            <person name="Bu F."/>
            <person name="Rutten L."/>
            <person name="Van Zeijl A."/>
            <person name="Liu W."/>
            <person name="Santuari L."/>
            <person name="Cao Q."/>
            <person name="Sharma T."/>
            <person name="Shen D."/>
            <person name="Roswanjaya Y."/>
            <person name="Wardhani T."/>
            <person name="Kalhor M.S."/>
            <person name="Jansen J."/>
            <person name="Van den Hoogen J."/>
            <person name="Gungor B."/>
            <person name="Hartog M."/>
            <person name="Hontelez J."/>
            <person name="Verver J."/>
            <person name="Yang W.-C."/>
            <person name="Schijlen E."/>
            <person name="Repin R."/>
            <person name="Schilthuizen M."/>
            <person name="Schranz E."/>
            <person name="Heidstra R."/>
            <person name="Miyata K."/>
            <person name="Fedorova E."/>
            <person name="Kohlen W."/>
            <person name="Bisseling T."/>
            <person name="Smit S."/>
            <person name="Geurts R."/>
        </authorList>
    </citation>
    <scope>NUCLEOTIDE SEQUENCE [LARGE SCALE GENOMIC DNA]</scope>
    <source>
        <strain evidence="2">cv. RG33-2</strain>
    </source>
</reference>
<protein>
    <submittedName>
        <fullName evidence="1">Uncharacterized protein</fullName>
    </submittedName>
</protein>
<keyword evidence="2" id="KW-1185">Reference proteome</keyword>
<organism evidence="1 2">
    <name type="scientific">Trema orientale</name>
    <name type="common">Charcoal tree</name>
    <name type="synonym">Celtis orientalis</name>
    <dbReference type="NCBI Taxonomy" id="63057"/>
    <lineage>
        <taxon>Eukaryota</taxon>
        <taxon>Viridiplantae</taxon>
        <taxon>Streptophyta</taxon>
        <taxon>Embryophyta</taxon>
        <taxon>Tracheophyta</taxon>
        <taxon>Spermatophyta</taxon>
        <taxon>Magnoliopsida</taxon>
        <taxon>eudicotyledons</taxon>
        <taxon>Gunneridae</taxon>
        <taxon>Pentapetalae</taxon>
        <taxon>rosids</taxon>
        <taxon>fabids</taxon>
        <taxon>Rosales</taxon>
        <taxon>Cannabaceae</taxon>
        <taxon>Trema</taxon>
    </lineage>
</organism>
<sequence>MVGLPGIISFKIQTLLRQFTITPSSWFDIPFTDAVEVAPPPPSCAVIASLLCLLHVLPLAPALNPTLKTQ</sequence>
<evidence type="ECO:0000313" key="1">
    <source>
        <dbReference type="EMBL" id="PON96313.1"/>
    </source>
</evidence>
<dbReference type="AlphaFoldDB" id="A0A2P5FEU1"/>
<proteinExistence type="predicted"/>